<gene>
    <name evidence="1" type="ORF">PPTG_24281</name>
</gene>
<organism evidence="1 2">
    <name type="scientific">Phytophthora nicotianae (strain INRA-310)</name>
    <name type="common">Phytophthora parasitica</name>
    <dbReference type="NCBI Taxonomy" id="761204"/>
    <lineage>
        <taxon>Eukaryota</taxon>
        <taxon>Sar</taxon>
        <taxon>Stramenopiles</taxon>
        <taxon>Oomycota</taxon>
        <taxon>Peronosporomycetes</taxon>
        <taxon>Peronosporales</taxon>
        <taxon>Peronosporaceae</taxon>
        <taxon>Phytophthora</taxon>
    </lineage>
</organism>
<dbReference type="Proteomes" id="UP000018817">
    <property type="component" value="Unassembled WGS sequence"/>
</dbReference>
<evidence type="ECO:0000313" key="2">
    <source>
        <dbReference type="Proteomes" id="UP000018817"/>
    </source>
</evidence>
<reference evidence="2" key="1">
    <citation type="submission" date="2011-12" db="EMBL/GenBank/DDBJ databases">
        <authorList>
            <consortium name="The Broad Institute Genome Sequencing Platform"/>
            <person name="Russ C."/>
            <person name="Tyler B."/>
            <person name="Panabieres F."/>
            <person name="Shan W."/>
            <person name="Tripathy S."/>
            <person name="Grunwald N."/>
            <person name="Machado M."/>
            <person name="Young S.K."/>
            <person name="Zeng Q."/>
            <person name="Gargeya S."/>
            <person name="Fitzgerald M."/>
            <person name="Haas B."/>
            <person name="Abouelleil A."/>
            <person name="Alvarado L."/>
            <person name="Arachchi H.M."/>
            <person name="Berlin A."/>
            <person name="Chapman S.B."/>
            <person name="Gearin G."/>
            <person name="Goldberg J."/>
            <person name="Griggs A."/>
            <person name="Gujja S."/>
            <person name="Hansen M."/>
            <person name="Heiman D."/>
            <person name="Howarth C."/>
            <person name="Larimer J."/>
            <person name="Lui A."/>
            <person name="MacDonald P.J.P."/>
            <person name="McCowen C."/>
            <person name="Montmayeur A."/>
            <person name="Murphy C."/>
            <person name="Neiman D."/>
            <person name="Pearson M."/>
            <person name="Priest M."/>
            <person name="Roberts A."/>
            <person name="Saif S."/>
            <person name="Shea T."/>
            <person name="Sisk P."/>
            <person name="Stolte C."/>
            <person name="Sykes S."/>
            <person name="Wortman J."/>
            <person name="Nusbaum C."/>
            <person name="Birren B."/>
        </authorList>
    </citation>
    <scope>NUCLEOTIDE SEQUENCE [LARGE SCALE GENOMIC DNA]</scope>
    <source>
        <strain evidence="2">INRA-310</strain>
    </source>
</reference>
<reference evidence="1 2" key="2">
    <citation type="submission" date="2013-11" db="EMBL/GenBank/DDBJ databases">
        <title>The Genome Sequence of Phytophthora parasitica INRA-310.</title>
        <authorList>
            <consortium name="The Broad Institute Genomics Platform"/>
            <person name="Russ C."/>
            <person name="Tyler B."/>
            <person name="Panabieres F."/>
            <person name="Shan W."/>
            <person name="Tripathy S."/>
            <person name="Grunwald N."/>
            <person name="Machado M."/>
            <person name="Johnson C.S."/>
            <person name="Arredondo F."/>
            <person name="Hong C."/>
            <person name="Coffey M."/>
            <person name="Young S.K."/>
            <person name="Zeng Q."/>
            <person name="Gargeya S."/>
            <person name="Fitzgerald M."/>
            <person name="Abouelleil A."/>
            <person name="Alvarado L."/>
            <person name="Chapman S.B."/>
            <person name="Gainer-Dewar J."/>
            <person name="Goldberg J."/>
            <person name="Griggs A."/>
            <person name="Gujja S."/>
            <person name="Hansen M."/>
            <person name="Howarth C."/>
            <person name="Imamovic A."/>
            <person name="Ireland A."/>
            <person name="Larimer J."/>
            <person name="McCowan C."/>
            <person name="Murphy C."/>
            <person name="Pearson M."/>
            <person name="Poon T.W."/>
            <person name="Priest M."/>
            <person name="Roberts A."/>
            <person name="Saif S."/>
            <person name="Shea T."/>
            <person name="Sykes S."/>
            <person name="Wortman J."/>
            <person name="Nusbaum C."/>
            <person name="Birren B."/>
        </authorList>
    </citation>
    <scope>NUCLEOTIDE SEQUENCE [LARGE SCALE GENOMIC DNA]</scope>
    <source>
        <strain evidence="1 2">INRA-310</strain>
    </source>
</reference>
<dbReference type="AlphaFoldDB" id="W2PI68"/>
<dbReference type="VEuPathDB" id="FungiDB:PPTG_24281"/>
<dbReference type="RefSeq" id="XP_008914328.1">
    <property type="nucleotide sequence ID" value="XM_008916080.1"/>
</dbReference>
<dbReference type="GeneID" id="20192880"/>
<sequence>MTRLQSVAGRSSICKRSHQNVKPQCKSAHPFDVMPTISQVKHDGSRC</sequence>
<name>W2PI68_PHYN3</name>
<accession>W2PI68</accession>
<evidence type="ECO:0000313" key="1">
    <source>
        <dbReference type="EMBL" id="ETN00316.1"/>
    </source>
</evidence>
<dbReference type="EMBL" id="KI669639">
    <property type="protein sequence ID" value="ETN00316.1"/>
    <property type="molecule type" value="Genomic_DNA"/>
</dbReference>
<proteinExistence type="predicted"/>
<protein>
    <submittedName>
        <fullName evidence="1">Uncharacterized protein</fullName>
    </submittedName>
</protein>